<dbReference type="AlphaFoldDB" id="A0A2G3AKT0"/>
<dbReference type="GO" id="GO:0046983">
    <property type="term" value="F:protein dimerization activity"/>
    <property type="evidence" value="ECO:0007669"/>
    <property type="project" value="InterPro"/>
</dbReference>
<keyword evidence="6" id="KW-1185">Reference proteome</keyword>
<name>A0A2G3AKT0_CAPAN</name>
<evidence type="ECO:0000256" key="4">
    <source>
        <dbReference type="ARBA" id="ARBA00023242"/>
    </source>
</evidence>
<evidence type="ECO:0000313" key="6">
    <source>
        <dbReference type="Proteomes" id="UP000222542"/>
    </source>
</evidence>
<dbReference type="GO" id="GO:0000976">
    <property type="term" value="F:transcription cis-regulatory region binding"/>
    <property type="evidence" value="ECO:0007669"/>
    <property type="project" value="UniProtKB-ARBA"/>
</dbReference>
<dbReference type="OMA" id="YIWALEM"/>
<organism evidence="5 6">
    <name type="scientific">Capsicum annuum</name>
    <name type="common">Capsicum pepper</name>
    <dbReference type="NCBI Taxonomy" id="4072"/>
    <lineage>
        <taxon>Eukaryota</taxon>
        <taxon>Viridiplantae</taxon>
        <taxon>Streptophyta</taxon>
        <taxon>Embryophyta</taxon>
        <taxon>Tracheophyta</taxon>
        <taxon>Spermatophyta</taxon>
        <taxon>Magnoliopsida</taxon>
        <taxon>eudicotyledons</taxon>
        <taxon>Gunneridae</taxon>
        <taxon>Pentapetalae</taxon>
        <taxon>asterids</taxon>
        <taxon>lamiids</taxon>
        <taxon>Solanales</taxon>
        <taxon>Solanaceae</taxon>
        <taxon>Solanoideae</taxon>
        <taxon>Capsiceae</taxon>
        <taxon>Capsicum</taxon>
    </lineage>
</organism>
<dbReference type="PANTHER" id="PTHR33124">
    <property type="entry name" value="TRANSCRIPTION FACTOR IBH1-LIKE 1"/>
    <property type="match status" value="1"/>
</dbReference>
<proteinExistence type="predicted"/>
<dbReference type="PANTHER" id="PTHR33124:SF65">
    <property type="entry name" value="BHLH DOMAIN-CONTAINING PROTEIN"/>
    <property type="match status" value="1"/>
</dbReference>
<reference evidence="5 6" key="1">
    <citation type="journal article" date="2014" name="Nat. Genet.">
        <title>Genome sequence of the hot pepper provides insights into the evolution of pungency in Capsicum species.</title>
        <authorList>
            <person name="Kim S."/>
            <person name="Park M."/>
            <person name="Yeom S.I."/>
            <person name="Kim Y.M."/>
            <person name="Lee J.M."/>
            <person name="Lee H.A."/>
            <person name="Seo E."/>
            <person name="Choi J."/>
            <person name="Cheong K."/>
            <person name="Kim K.T."/>
            <person name="Jung K."/>
            <person name="Lee G.W."/>
            <person name="Oh S.K."/>
            <person name="Bae C."/>
            <person name="Kim S.B."/>
            <person name="Lee H.Y."/>
            <person name="Kim S.Y."/>
            <person name="Kim M.S."/>
            <person name="Kang B.C."/>
            <person name="Jo Y.D."/>
            <person name="Yang H.B."/>
            <person name="Jeong H.J."/>
            <person name="Kang W.H."/>
            <person name="Kwon J.K."/>
            <person name="Shin C."/>
            <person name="Lim J.Y."/>
            <person name="Park J.H."/>
            <person name="Huh J.H."/>
            <person name="Kim J.S."/>
            <person name="Kim B.D."/>
            <person name="Cohen O."/>
            <person name="Paran I."/>
            <person name="Suh M.C."/>
            <person name="Lee S.B."/>
            <person name="Kim Y.K."/>
            <person name="Shin Y."/>
            <person name="Noh S.J."/>
            <person name="Park J."/>
            <person name="Seo Y.S."/>
            <person name="Kwon S.Y."/>
            <person name="Kim H.A."/>
            <person name="Park J.M."/>
            <person name="Kim H.J."/>
            <person name="Choi S.B."/>
            <person name="Bosland P.W."/>
            <person name="Reeves G."/>
            <person name="Jo S.H."/>
            <person name="Lee B.W."/>
            <person name="Cho H.T."/>
            <person name="Choi H.S."/>
            <person name="Lee M.S."/>
            <person name="Yu Y."/>
            <person name="Do Choi Y."/>
            <person name="Park B.S."/>
            <person name="van Deynze A."/>
            <person name="Ashrafi H."/>
            <person name="Hill T."/>
            <person name="Kim W.T."/>
            <person name="Pai H.S."/>
            <person name="Ahn H.K."/>
            <person name="Yeam I."/>
            <person name="Giovannoni J.J."/>
            <person name="Rose J.K."/>
            <person name="Sorensen I."/>
            <person name="Lee S.J."/>
            <person name="Kim R.W."/>
            <person name="Choi I.Y."/>
            <person name="Choi B.S."/>
            <person name="Lim J.S."/>
            <person name="Lee Y.H."/>
            <person name="Choi D."/>
        </authorList>
    </citation>
    <scope>NUCLEOTIDE SEQUENCE [LARGE SCALE GENOMIC DNA]</scope>
    <source>
        <strain evidence="6">cv. CM334</strain>
    </source>
</reference>
<evidence type="ECO:0008006" key="7">
    <source>
        <dbReference type="Google" id="ProtNLM"/>
    </source>
</evidence>
<dbReference type="Gramene" id="PHT94849">
    <property type="protein sequence ID" value="PHT94849"/>
    <property type="gene ID" value="T459_02731"/>
</dbReference>
<dbReference type="InterPro" id="IPR036638">
    <property type="entry name" value="HLH_DNA-bd_sf"/>
</dbReference>
<accession>A0A2G3AKT0</accession>
<dbReference type="InterPro" id="IPR044549">
    <property type="entry name" value="bHLH_AtIBH1-like"/>
</dbReference>
<evidence type="ECO:0000256" key="1">
    <source>
        <dbReference type="ARBA" id="ARBA00004123"/>
    </source>
</evidence>
<dbReference type="InterPro" id="IPR044660">
    <property type="entry name" value="IBH1-like"/>
</dbReference>
<dbReference type="SMR" id="A0A2G3AKT0"/>
<dbReference type="SUPFAM" id="SSF47459">
    <property type="entry name" value="HLH, helix-loop-helix DNA-binding domain"/>
    <property type="match status" value="1"/>
</dbReference>
<dbReference type="GO" id="GO:0005634">
    <property type="term" value="C:nucleus"/>
    <property type="evidence" value="ECO:0007669"/>
    <property type="project" value="UniProtKB-SubCell"/>
</dbReference>
<dbReference type="EMBL" id="AYRZ02000001">
    <property type="protein sequence ID" value="PHT94849.1"/>
    <property type="molecule type" value="Genomic_DNA"/>
</dbReference>
<protein>
    <recommendedName>
        <fullName evidence="7">BHLH domain-containing protein</fullName>
    </recommendedName>
</protein>
<keyword evidence="3" id="KW-0804">Transcription</keyword>
<dbReference type="CDD" id="cd11444">
    <property type="entry name" value="bHLH_AtIBH1_like"/>
    <property type="match status" value="1"/>
</dbReference>
<keyword evidence="2" id="KW-0805">Transcription regulation</keyword>
<evidence type="ECO:0000313" key="5">
    <source>
        <dbReference type="EMBL" id="PHT94849.1"/>
    </source>
</evidence>
<comment type="subcellular location">
    <subcellularLocation>
        <location evidence="1">Nucleus</location>
    </subcellularLocation>
</comment>
<keyword evidence="4" id="KW-0539">Nucleus</keyword>
<dbReference type="Proteomes" id="UP000222542">
    <property type="component" value="Unassembled WGS sequence"/>
</dbReference>
<dbReference type="GO" id="GO:0006355">
    <property type="term" value="P:regulation of DNA-templated transcription"/>
    <property type="evidence" value="ECO:0007669"/>
    <property type="project" value="InterPro"/>
</dbReference>
<evidence type="ECO:0000256" key="2">
    <source>
        <dbReference type="ARBA" id="ARBA00023015"/>
    </source>
</evidence>
<reference evidence="5 6" key="2">
    <citation type="journal article" date="2017" name="Genome Biol.">
        <title>New reference genome sequences of hot pepper reveal the massive evolution of plant disease-resistance genes by retroduplication.</title>
        <authorList>
            <person name="Kim S."/>
            <person name="Park J."/>
            <person name="Yeom S.I."/>
            <person name="Kim Y.M."/>
            <person name="Seo E."/>
            <person name="Kim K.T."/>
            <person name="Kim M.S."/>
            <person name="Lee J.M."/>
            <person name="Cheong K."/>
            <person name="Shin H.S."/>
            <person name="Kim S.B."/>
            <person name="Han K."/>
            <person name="Lee J."/>
            <person name="Park M."/>
            <person name="Lee H.A."/>
            <person name="Lee H.Y."/>
            <person name="Lee Y."/>
            <person name="Oh S."/>
            <person name="Lee J.H."/>
            <person name="Choi E."/>
            <person name="Choi E."/>
            <person name="Lee S.E."/>
            <person name="Jeon J."/>
            <person name="Kim H."/>
            <person name="Choi G."/>
            <person name="Song H."/>
            <person name="Lee J."/>
            <person name="Lee S.C."/>
            <person name="Kwon J.K."/>
            <person name="Lee H.Y."/>
            <person name="Koo N."/>
            <person name="Hong Y."/>
            <person name="Kim R.W."/>
            <person name="Kang W.H."/>
            <person name="Huh J.H."/>
            <person name="Kang B.C."/>
            <person name="Yang T.J."/>
            <person name="Lee Y.H."/>
            <person name="Bennetzen J.L."/>
            <person name="Choi D."/>
        </authorList>
    </citation>
    <scope>NUCLEOTIDE SEQUENCE [LARGE SCALE GENOMIC DNA]</scope>
    <source>
        <strain evidence="6">cv. CM334</strain>
    </source>
</reference>
<comment type="caution">
    <text evidence="5">The sequence shown here is derived from an EMBL/GenBank/DDBJ whole genome shotgun (WGS) entry which is preliminary data.</text>
</comment>
<sequence length="134" mass="15812">MDISQRPLVSSLEFLNKCYLSDPLWTKVLEKGQRIRKRSWLCRKQKGAHNMRNERSRSILMKRRVCLERCRRSSNEVEKKVKILEKLIPNCESSSSMGLERLFREAADYIWALEMRVKVMQIIVNVLSAPDSKN</sequence>
<evidence type="ECO:0000256" key="3">
    <source>
        <dbReference type="ARBA" id="ARBA00023163"/>
    </source>
</evidence>
<gene>
    <name evidence="5" type="ORF">T459_02731</name>
</gene>